<dbReference type="EMBL" id="WKLP01000032">
    <property type="protein sequence ID" value="MRY13630.1"/>
    <property type="molecule type" value="Genomic_DNA"/>
</dbReference>
<name>A0A6G1ZID0_9BACT</name>
<evidence type="ECO:0000313" key="1">
    <source>
        <dbReference type="EMBL" id="MRY13630.1"/>
    </source>
</evidence>
<dbReference type="AlphaFoldDB" id="A0A6G1ZID0"/>
<reference evidence="1" key="1">
    <citation type="journal article" date="2019" name="Nat. Med.">
        <title>A library of human gut bacterial isolates paired with longitudinal multiomics data enables mechanistic microbiome research.</title>
        <authorList>
            <person name="Poyet M."/>
            <person name="Groussin M."/>
            <person name="Gibbons S.M."/>
            <person name="Avila-Pacheco J."/>
            <person name="Jiang X."/>
            <person name="Kearney S.M."/>
            <person name="Perrotta A.R."/>
            <person name="Berdy B."/>
            <person name="Zhao S."/>
            <person name="Lieberman T.D."/>
            <person name="Swanson P.K."/>
            <person name="Smith M."/>
            <person name="Roesemann S."/>
            <person name="Alexander J.E."/>
            <person name="Rich S.A."/>
            <person name="Livny J."/>
            <person name="Vlamakis H."/>
            <person name="Clish C."/>
            <person name="Bullock K."/>
            <person name="Deik A."/>
            <person name="Scott J."/>
            <person name="Pierce K.A."/>
            <person name="Xavier R.J."/>
            <person name="Alm E.J."/>
        </authorList>
    </citation>
    <scope>NUCLEOTIDE SEQUENCE</scope>
    <source>
        <strain evidence="1">BIOML-A4</strain>
    </source>
</reference>
<protein>
    <submittedName>
        <fullName evidence="1">Uncharacterized protein</fullName>
    </submittedName>
</protein>
<comment type="caution">
    <text evidence="1">The sequence shown here is derived from an EMBL/GenBank/DDBJ whole genome shotgun (WGS) entry which is preliminary data.</text>
</comment>
<organism evidence="1">
    <name type="scientific">Parabacteroides goldsteinii</name>
    <dbReference type="NCBI Taxonomy" id="328812"/>
    <lineage>
        <taxon>Bacteria</taxon>
        <taxon>Pseudomonadati</taxon>
        <taxon>Bacteroidota</taxon>
        <taxon>Bacteroidia</taxon>
        <taxon>Bacteroidales</taxon>
        <taxon>Tannerellaceae</taxon>
        <taxon>Parabacteroides</taxon>
    </lineage>
</organism>
<proteinExistence type="predicted"/>
<dbReference type="RefSeq" id="WP_009859755.1">
    <property type="nucleotide sequence ID" value="NZ_CAJSYT010000008.1"/>
</dbReference>
<sequence>MKNTVISALLVLFVLLNGYLLYKTVYQQIRLTRLERKNSDLVVSNANYEEINHYLGYILRKNQEATYKPLVMNQRISSFLASQPKDSYILVRYDVNICSTCLVKFFNWLNELIKRAGSDNVILFQIGESDHPDIAAAMPKRCRIVPIKADELYSEEYPQTETPYTLVYKKGEKYPFLFAMYPDDIIGMNEMYWDNFVSYIRNTATFESDVELCDTTFFIRDAVEIWADYKTDVQLEKGDSLLLPNGRMVVIRSTIPKGASLRYPHYEYSKGNCCDKDFLKQEYRFP</sequence>
<accession>A0A6G1ZID0</accession>
<gene>
    <name evidence="1" type="ORF">GKE01_19480</name>
</gene>